<dbReference type="InterPro" id="IPR036567">
    <property type="entry name" value="RHF-like"/>
</dbReference>
<dbReference type="PROSITE" id="PS51371">
    <property type="entry name" value="CBS"/>
    <property type="match status" value="4"/>
</dbReference>
<evidence type="ECO:0000256" key="1">
    <source>
        <dbReference type="ARBA" id="ARBA00023122"/>
    </source>
</evidence>
<feature type="domain" description="CBS" evidence="3">
    <location>
        <begin position="212"/>
        <end position="268"/>
    </location>
</feature>
<evidence type="ECO:0000256" key="2">
    <source>
        <dbReference type="PROSITE-ProRule" id="PRU00703"/>
    </source>
</evidence>
<dbReference type="InterPro" id="IPR051257">
    <property type="entry name" value="Diverse_CBS-Domain"/>
</dbReference>
<dbReference type="SUPFAM" id="SSF69754">
    <property type="entry name" value="Ribosome binding protein Y (YfiA homologue)"/>
    <property type="match status" value="1"/>
</dbReference>
<dbReference type="PANTHER" id="PTHR43080:SF2">
    <property type="entry name" value="CBS DOMAIN-CONTAINING PROTEIN"/>
    <property type="match status" value="1"/>
</dbReference>
<proteinExistence type="predicted"/>
<gene>
    <name evidence="4" type="ORF">ENT99_00765</name>
    <name evidence="5" type="ORF">ENU64_01580</name>
</gene>
<protein>
    <submittedName>
        <fullName evidence="5">CBS domain-containing protein</fullName>
    </submittedName>
</protein>
<evidence type="ECO:0000313" key="4">
    <source>
        <dbReference type="EMBL" id="HFQ78220.1"/>
    </source>
</evidence>
<dbReference type="InterPro" id="IPR000644">
    <property type="entry name" value="CBS_dom"/>
</dbReference>
<dbReference type="CDD" id="cd02205">
    <property type="entry name" value="CBS_pair_SF"/>
    <property type="match status" value="1"/>
</dbReference>
<accession>A0A7J3MXD3</accession>
<reference evidence="5" key="1">
    <citation type="journal article" date="2020" name="mSystems">
        <title>Genome- and Community-Level Interaction Insights into Carbon Utilization and Element Cycling Functions of Hydrothermarchaeota in Hydrothermal Sediment.</title>
        <authorList>
            <person name="Zhou Z."/>
            <person name="Liu Y."/>
            <person name="Xu W."/>
            <person name="Pan J."/>
            <person name="Luo Z.H."/>
            <person name="Li M."/>
        </authorList>
    </citation>
    <scope>NUCLEOTIDE SEQUENCE [LARGE SCALE GENOMIC DNA]</scope>
    <source>
        <strain evidence="4">SpSt-629</strain>
        <strain evidence="5">SpSt-688</strain>
    </source>
</reference>
<dbReference type="InterPro" id="IPR046342">
    <property type="entry name" value="CBS_dom_sf"/>
</dbReference>
<feature type="domain" description="CBS" evidence="3">
    <location>
        <begin position="133"/>
        <end position="189"/>
    </location>
</feature>
<evidence type="ECO:0000259" key="3">
    <source>
        <dbReference type="PROSITE" id="PS51371"/>
    </source>
</evidence>
<dbReference type="SUPFAM" id="SSF54631">
    <property type="entry name" value="CBS-domain pair"/>
    <property type="match status" value="2"/>
</dbReference>
<name>A0A7J3MXD3_9CREN</name>
<dbReference type="PANTHER" id="PTHR43080">
    <property type="entry name" value="CBS DOMAIN-CONTAINING PROTEIN CBSX3, MITOCHONDRIAL"/>
    <property type="match status" value="1"/>
</dbReference>
<keyword evidence="1 2" id="KW-0129">CBS domain</keyword>
<dbReference type="EMBL" id="DTAU01000015">
    <property type="protein sequence ID" value="HFQ78220.1"/>
    <property type="molecule type" value="Genomic_DNA"/>
</dbReference>
<dbReference type="Gene3D" id="3.10.580.10">
    <property type="entry name" value="CBS-domain"/>
    <property type="match status" value="3"/>
</dbReference>
<sequence length="388" mass="44035">MSTIIDIAIDPPVLLKPLMKIGEILSIMSEHRIRVTPVVDDRNVLVGVLSYRAILMKGVGRETKVATVMDPPYSINMNESIDKAIAVIASWRARDVPIVDEDNVVVGHVNLHIVLKYLYEKNLVPRETVDKVMSSPAVTIQEWESIARARWLMLKNAFSRLPVVNRFEKITGVITLSDIVERLYRIKLSRRKGYEWIESEESFLAAPVSDFMSSPPITTIANSSLSNAVKLLIDNRITGIPVITEDNRIVGVLSGIDILKKYVEKSATIYPIEASISKAVEGDEVAKVYVERIVNSYLADISRYLNIIDFKLAVKPLKKSDTIIDKDVRKMYEVSARIVTNIGDSVARSSCWDLPTCIREVMEILSKRLRKRIEKGMQKRERYRKYET</sequence>
<dbReference type="SMART" id="SM00116">
    <property type="entry name" value="CBS"/>
    <property type="match status" value="4"/>
</dbReference>
<dbReference type="AlphaFoldDB" id="A0A7J3MXD3"/>
<comment type="caution">
    <text evidence="5">The sequence shown here is derived from an EMBL/GenBank/DDBJ whole genome shotgun (WGS) entry which is preliminary data.</text>
</comment>
<organism evidence="5">
    <name type="scientific">Ignisphaera aggregans</name>
    <dbReference type="NCBI Taxonomy" id="334771"/>
    <lineage>
        <taxon>Archaea</taxon>
        <taxon>Thermoproteota</taxon>
        <taxon>Thermoprotei</taxon>
        <taxon>Desulfurococcales</taxon>
        <taxon>Desulfurococcaceae</taxon>
        <taxon>Ignisphaera</taxon>
    </lineage>
</organism>
<feature type="domain" description="CBS" evidence="3">
    <location>
        <begin position="1"/>
        <end position="65"/>
    </location>
</feature>
<dbReference type="Pfam" id="PF00571">
    <property type="entry name" value="CBS"/>
    <property type="match status" value="4"/>
</dbReference>
<dbReference type="EMBL" id="DTDH01000048">
    <property type="protein sequence ID" value="HGT98106.1"/>
    <property type="molecule type" value="Genomic_DNA"/>
</dbReference>
<feature type="domain" description="CBS" evidence="3">
    <location>
        <begin position="68"/>
        <end position="126"/>
    </location>
</feature>
<evidence type="ECO:0000313" key="5">
    <source>
        <dbReference type="EMBL" id="HGT98106.1"/>
    </source>
</evidence>